<evidence type="ECO:0000313" key="2">
    <source>
        <dbReference type="Proteomes" id="UP000649617"/>
    </source>
</evidence>
<sequence>VDDELLLPDNWEWMGRGAIQITWKAADEKEEVQKLQTLSCIPIVIIPTNTVPIDYALFVVSPFHKKYAEVKSDIKESEFDGFTWTEEDEEGVETIYDAGAGAD</sequence>
<protein>
    <submittedName>
        <fullName evidence="1">Dis3l2 protein</fullName>
    </submittedName>
</protein>
<dbReference type="Proteomes" id="UP000649617">
    <property type="component" value="Unassembled WGS sequence"/>
</dbReference>
<name>A0A812RDY7_SYMPI</name>
<feature type="non-terminal residue" evidence="1">
    <location>
        <position position="103"/>
    </location>
</feature>
<reference evidence="1" key="1">
    <citation type="submission" date="2021-02" db="EMBL/GenBank/DDBJ databases">
        <authorList>
            <person name="Dougan E. K."/>
            <person name="Rhodes N."/>
            <person name="Thang M."/>
            <person name="Chan C."/>
        </authorList>
    </citation>
    <scope>NUCLEOTIDE SEQUENCE</scope>
</reference>
<comment type="caution">
    <text evidence="1">The sequence shown here is derived from an EMBL/GenBank/DDBJ whole genome shotgun (WGS) entry which is preliminary data.</text>
</comment>
<proteinExistence type="predicted"/>
<gene>
    <name evidence="1" type="primary">dis3l2</name>
    <name evidence="1" type="ORF">SPIL2461_LOCUS10611</name>
</gene>
<keyword evidence="2" id="KW-1185">Reference proteome</keyword>
<evidence type="ECO:0000313" key="1">
    <source>
        <dbReference type="EMBL" id="CAE7434474.1"/>
    </source>
</evidence>
<dbReference type="AlphaFoldDB" id="A0A812RDY7"/>
<organism evidence="1 2">
    <name type="scientific">Symbiodinium pilosum</name>
    <name type="common">Dinoflagellate</name>
    <dbReference type="NCBI Taxonomy" id="2952"/>
    <lineage>
        <taxon>Eukaryota</taxon>
        <taxon>Sar</taxon>
        <taxon>Alveolata</taxon>
        <taxon>Dinophyceae</taxon>
        <taxon>Suessiales</taxon>
        <taxon>Symbiodiniaceae</taxon>
        <taxon>Symbiodinium</taxon>
    </lineage>
</organism>
<dbReference type="EMBL" id="CAJNIZ010019990">
    <property type="protein sequence ID" value="CAE7434474.1"/>
    <property type="molecule type" value="Genomic_DNA"/>
</dbReference>
<accession>A0A812RDY7</accession>